<evidence type="ECO:0000256" key="7">
    <source>
        <dbReference type="ARBA" id="ARBA00022879"/>
    </source>
</evidence>
<evidence type="ECO:0000256" key="12">
    <source>
        <dbReference type="ARBA" id="ARBA00023180"/>
    </source>
</evidence>
<dbReference type="Pfam" id="PF01601">
    <property type="entry name" value="CoV_S2"/>
    <property type="match status" value="1"/>
</dbReference>
<dbReference type="InterPro" id="IPR002552">
    <property type="entry name" value="Spike_S2_CoV"/>
</dbReference>
<dbReference type="PROSITE" id="PS51924">
    <property type="entry name" value="COV_S2_HR2"/>
    <property type="match status" value="1"/>
</dbReference>
<evidence type="ECO:0000256" key="8">
    <source>
        <dbReference type="ARBA" id="ARBA00022989"/>
    </source>
</evidence>
<feature type="domain" description="Coronavirus spike (S) glycoprotein S2 subunit heptad repeat 2 (HR2) region profile" evidence="16">
    <location>
        <begin position="1011"/>
        <end position="1092"/>
    </location>
</feature>
<dbReference type="GO" id="GO:0019064">
    <property type="term" value="P:fusion of virus membrane with host plasma membrane"/>
    <property type="evidence" value="ECO:0007669"/>
    <property type="project" value="InterPro"/>
</dbReference>
<evidence type="ECO:0000256" key="6">
    <source>
        <dbReference type="ARBA" id="ARBA00022870"/>
    </source>
</evidence>
<keyword evidence="10" id="KW-0175">Coiled coil</keyword>
<keyword evidence="8 14" id="KW-1133">Transmembrane helix</keyword>
<dbReference type="GO" id="GO:0016020">
    <property type="term" value="C:membrane"/>
    <property type="evidence" value="ECO:0007669"/>
    <property type="project" value="InterPro"/>
</dbReference>
<evidence type="ECO:0000256" key="5">
    <source>
        <dbReference type="ARBA" id="ARBA00022844"/>
    </source>
</evidence>
<organism evidence="17">
    <name type="scientific">Bat Coronavirus RaYN17</name>
    <dbReference type="NCBI Taxonomy" id="3018886"/>
    <lineage>
        <taxon>Viruses</taxon>
        <taxon>Riboviria</taxon>
        <taxon>Orthornavirae</taxon>
        <taxon>Pisuviricota</taxon>
        <taxon>Pisoniviricetes</taxon>
        <taxon>Nidovirales</taxon>
        <taxon>Cornidovirineae</taxon>
        <taxon>Coronaviridae</taxon>
        <taxon>Orthocoronavirinae</taxon>
    </lineage>
</organism>
<dbReference type="InterPro" id="IPR044873">
    <property type="entry name" value="Spike_S2_CoV_HR1"/>
</dbReference>
<evidence type="ECO:0000256" key="2">
    <source>
        <dbReference type="ARBA" id="ARBA00022692"/>
    </source>
</evidence>
<evidence type="ECO:0000256" key="11">
    <source>
        <dbReference type="ARBA" id="ARBA00023136"/>
    </source>
</evidence>
<protein>
    <submittedName>
        <fullName evidence="17">Spike glycoprotein</fullName>
    </submittedName>
</protein>
<keyword evidence="3" id="KW-0732">Signal</keyword>
<dbReference type="SUPFAM" id="SSF111474">
    <property type="entry name" value="Coronavirus S2 glycoprotein"/>
    <property type="match status" value="1"/>
</dbReference>
<evidence type="ECO:0000259" key="16">
    <source>
        <dbReference type="PROSITE" id="PS51924"/>
    </source>
</evidence>
<keyword evidence="2 14" id="KW-0812">Transmembrane</keyword>
<dbReference type="InterPro" id="IPR043473">
    <property type="entry name" value="S2_sf_CoV"/>
</dbReference>
<dbReference type="GO" id="GO:0039654">
    <property type="term" value="P:fusion of virus membrane with host endosome membrane"/>
    <property type="evidence" value="ECO:0007669"/>
    <property type="project" value="InterPro"/>
</dbReference>
<keyword evidence="5" id="KW-0946">Virion</keyword>
<keyword evidence="6" id="KW-1043">Host membrane</keyword>
<keyword evidence="11 14" id="KW-0472">Membrane</keyword>
<feature type="transmembrane region" description="Helical" evidence="14">
    <location>
        <begin position="1079"/>
        <end position="1100"/>
    </location>
</feature>
<dbReference type="InterPro" id="IPR043614">
    <property type="entry name" value="Spike_S2_CoV_C"/>
</dbReference>
<evidence type="ECO:0000313" key="17">
    <source>
        <dbReference type="EMBL" id="WCC62722.1"/>
    </source>
</evidence>
<gene>
    <name evidence="17" type="primary">S</name>
</gene>
<dbReference type="GO" id="GO:0055036">
    <property type="term" value="C:virion membrane"/>
    <property type="evidence" value="ECO:0007669"/>
    <property type="project" value="UniProtKB-SubCell"/>
</dbReference>
<evidence type="ECO:0000256" key="14">
    <source>
        <dbReference type="SAM" id="Phobius"/>
    </source>
</evidence>
<dbReference type="Pfam" id="PF19209">
    <property type="entry name" value="CoV_S1_C"/>
    <property type="match status" value="1"/>
</dbReference>
<accession>A0AA49ICP3</accession>
<evidence type="ECO:0000256" key="9">
    <source>
        <dbReference type="ARBA" id="ARBA00023026"/>
    </source>
</evidence>
<keyword evidence="9" id="KW-0843">Virulence</keyword>
<dbReference type="InterPro" id="IPR044874">
    <property type="entry name" value="Spike_S2_CoV_HR2"/>
</dbReference>
<dbReference type="Pfam" id="PF19214">
    <property type="entry name" value="CoV_S2_C"/>
    <property type="match status" value="1"/>
</dbReference>
<name>A0AA49ICP3_9NIDO</name>
<reference evidence="17" key="1">
    <citation type="submission" date="2023-01" db="EMBL/GenBank/DDBJ databases">
        <title>Panoramic Analysis of Coronaviruses Carried by Representative Bat Species in Southern China to Better Understand the Coronavirus Sphere.</title>
        <authorList>
            <person name="Han Y."/>
            <person name="Xu P."/>
            <person name="Wang Y."/>
            <person name="Zhao W."/>
            <person name="Wang J."/>
            <person name="Jin Q."/>
            <person name="Wu Z."/>
        </authorList>
    </citation>
    <scope>NUCLEOTIDE SEQUENCE</scope>
    <source>
        <strain evidence="17">BtRa-AlphaCoV/YN2017-Q204</strain>
    </source>
</reference>
<keyword evidence="7" id="KW-0261">Viral envelope protein</keyword>
<keyword evidence="12" id="KW-0325">Glycoprotein</keyword>
<sequence length="1140" mass="126389">MKLFTVLTLLASIRVLYGCGTVDFGLFKSIFSTSRGLSNATTVITGAFPSSNSSEWFCVNKSSTGRPVGTGRGIGVFAQTPNEQYQYQGSGAGGYTFSVSPLHVTNLTWELWVHRAWGVDSNVTIRLCRWWQSLAFNSTAHNAHASATSAFECLVNGSYPSHRNTGYMFGVTWYNDFVRIVFPPTVLEMQLDGLQWEYVQFTGPINSGQVTRFNVIKDVSSVLVKTDVHGAVVDFTYCDDGFVNALQCKLQQFDIAPGIYSNSEVEYPSMLYTVVHNMSACPPKPEAFCGSGFCPFKRAVFSNCVVNYTTWVLNGQNPEQTPILDYAHLILPNGKLNPFVECNGLNRIVEGCVPGFVLRVGRGRATNKTVTTPYLKPYECFGWSWSDRSDSYYDWWIADFVSSGAFVCESNPEAPKTGVCVTYTVEKVTFQGVLYESNFTFAQYYNLLYVGSQLKYVRILGRVYEVSSCFEASYDVLYRSNASFGLLYRSFDCNQLHIGSARFKNRLLPSHNGTATVLGCLFNATYAPNDTMINCTNPLGDGFCADLGSGVVVRRMAFEKHDTTYVAPVTNERYTEMPLDHQLILTEQFLQTTMPKFSVSCETYICDVSKACKNLLFRYGGFCQKVEADIRGAGILLDSDVSSLYSTIAAKTSSVVPTTDRFNVSQFFLPKMQSSSTNKYESRSAIEDLLFSKIETTGPGFYGDYYNCKKNAIQDLTCAQYHNGILVIPPIMDAETVGKFGGIGGGFVTVGLFGRSGGLAPWFGGLAGRLKALGVVPNAMVDDVNKLGNGFNQLTASVSKLALTTSSALQAIQAVVNQNAAQVESLVSGITENFGAISTNFKVISQRLDKLEADVQMDRLINGRMNVLQLFVTNYKLKIAELRNTHRYVQSLINECVYAQSLRNGFCGQGLHVLSLMQNAPSGIMFFHYSLIPNNTITVKTTPGLCESDELGSKCIVAKDGVLVSANLSYWQWSPRNLYKPENLTFANVIAVSRGANYTTLNKTFDIPELNSTFPIDEEFREYFQNMSSELQALKNLTADMSKLNISAEIQLINEIAYNVSNMRVEVEKFQRYVNYVKWAWWQWLLIFIALTLLAGLMLWCCLATGCCGMCGCLAATCASCCDCRGTKLQSYEIEKVHIQ</sequence>
<evidence type="ECO:0000259" key="15">
    <source>
        <dbReference type="PROSITE" id="PS51923"/>
    </source>
</evidence>
<evidence type="ECO:0000256" key="1">
    <source>
        <dbReference type="ARBA" id="ARBA00022581"/>
    </source>
</evidence>
<dbReference type="PROSITE" id="PS51923">
    <property type="entry name" value="COV_S2_HR1"/>
    <property type="match status" value="1"/>
</dbReference>
<evidence type="ECO:0000256" key="3">
    <source>
        <dbReference type="ARBA" id="ARBA00022729"/>
    </source>
</evidence>
<dbReference type="CDD" id="cd22371">
    <property type="entry name" value="alphaCoV-HKU2-like_Spike_SD1-2_S1-S2_S2"/>
    <property type="match status" value="1"/>
</dbReference>
<dbReference type="GO" id="GO:0019031">
    <property type="term" value="C:viral envelope"/>
    <property type="evidence" value="ECO:0007669"/>
    <property type="project" value="UniProtKB-KW"/>
</dbReference>
<keyword evidence="4" id="KW-1161">Viral attachment to host cell</keyword>
<evidence type="ECO:0000256" key="4">
    <source>
        <dbReference type="ARBA" id="ARBA00022804"/>
    </source>
</evidence>
<dbReference type="GO" id="GO:0046813">
    <property type="term" value="P:receptor-mediated virion attachment to host cell"/>
    <property type="evidence" value="ECO:0007669"/>
    <property type="project" value="InterPro"/>
</dbReference>
<feature type="domain" description="Coronavirus spike (S) glycoprotein S2 subunit heptad repeat 1 (HR1) region profile" evidence="15">
    <location>
        <begin position="760"/>
        <end position="865"/>
    </location>
</feature>
<dbReference type="GO" id="GO:0075509">
    <property type="term" value="P:endocytosis involved in viral entry into host cell"/>
    <property type="evidence" value="ECO:0007669"/>
    <property type="project" value="InterPro"/>
</dbReference>
<evidence type="ECO:0000256" key="13">
    <source>
        <dbReference type="ARBA" id="ARBA00023296"/>
    </source>
</evidence>
<proteinExistence type="predicted"/>
<dbReference type="GO" id="GO:0044173">
    <property type="term" value="C:host cell endoplasmic reticulum-Golgi intermediate compartment membrane"/>
    <property type="evidence" value="ECO:0007669"/>
    <property type="project" value="UniProtKB-SubCell"/>
</dbReference>
<dbReference type="InterPro" id="IPR043607">
    <property type="entry name" value="CoV_S1_C"/>
</dbReference>
<keyword evidence="1" id="KW-0945">Host-virus interaction</keyword>
<evidence type="ECO:0000256" key="10">
    <source>
        <dbReference type="ARBA" id="ARBA00023054"/>
    </source>
</evidence>
<keyword evidence="13" id="KW-1160">Virus entry into host cell</keyword>
<dbReference type="EMBL" id="OQ175194">
    <property type="protein sequence ID" value="WCC62722.1"/>
    <property type="molecule type" value="Genomic_RNA"/>
</dbReference>
<dbReference type="Gene3D" id="1.20.5.300">
    <property type="match status" value="1"/>
</dbReference>